<reference evidence="4" key="1">
    <citation type="journal article" date="2019" name="Int. J. Syst. Evol. Microbiol.">
        <title>The Global Catalogue of Microorganisms (GCM) 10K type strain sequencing project: providing services to taxonomists for standard genome sequencing and annotation.</title>
        <authorList>
            <consortium name="The Broad Institute Genomics Platform"/>
            <consortium name="The Broad Institute Genome Sequencing Center for Infectious Disease"/>
            <person name="Wu L."/>
            <person name="Ma J."/>
        </authorList>
    </citation>
    <scope>NUCLEOTIDE SEQUENCE [LARGE SCALE GENOMIC DNA]</scope>
    <source>
        <strain evidence="4">JCM 17664</strain>
    </source>
</reference>
<gene>
    <name evidence="3" type="ORF">GCM10023143_16040</name>
</gene>
<evidence type="ECO:0000259" key="2">
    <source>
        <dbReference type="Pfam" id="PF19838"/>
    </source>
</evidence>
<accession>A0ABP8FQ56</accession>
<feature type="compositionally biased region" description="Pro residues" evidence="1">
    <location>
        <begin position="47"/>
        <end position="58"/>
    </location>
</feature>
<feature type="region of interest" description="Disordered" evidence="1">
    <location>
        <begin position="755"/>
        <end position="784"/>
    </location>
</feature>
<evidence type="ECO:0000313" key="4">
    <source>
        <dbReference type="Proteomes" id="UP001501207"/>
    </source>
</evidence>
<feature type="compositionally biased region" description="Basic and acidic residues" evidence="1">
    <location>
        <begin position="760"/>
        <end position="769"/>
    </location>
</feature>
<dbReference type="EMBL" id="BAABFN010000002">
    <property type="protein sequence ID" value="GAA4308581.1"/>
    <property type="molecule type" value="Genomic_DNA"/>
</dbReference>
<protein>
    <submittedName>
        <fullName evidence="3">LPS assembly protein LptD</fullName>
    </submittedName>
</protein>
<organism evidence="3 4">
    <name type="scientific">Compostibacter hankyongensis</name>
    <dbReference type="NCBI Taxonomy" id="1007089"/>
    <lineage>
        <taxon>Bacteria</taxon>
        <taxon>Pseudomonadati</taxon>
        <taxon>Bacteroidota</taxon>
        <taxon>Chitinophagia</taxon>
        <taxon>Chitinophagales</taxon>
        <taxon>Chitinophagaceae</taxon>
        <taxon>Compostibacter</taxon>
    </lineage>
</organism>
<evidence type="ECO:0000256" key="1">
    <source>
        <dbReference type="SAM" id="MobiDB-lite"/>
    </source>
</evidence>
<dbReference type="InterPro" id="IPR050218">
    <property type="entry name" value="LptD"/>
</dbReference>
<dbReference type="Pfam" id="PF19838">
    <property type="entry name" value="LptD_2"/>
    <property type="match status" value="1"/>
</dbReference>
<proteinExistence type="predicted"/>
<feature type="compositionally biased region" description="Polar residues" evidence="1">
    <location>
        <begin position="66"/>
        <end position="96"/>
    </location>
</feature>
<feature type="domain" description="LPS-assembly protein LptD central" evidence="2">
    <location>
        <begin position="253"/>
        <end position="723"/>
    </location>
</feature>
<comment type="caution">
    <text evidence="3">The sequence shown here is derived from an EMBL/GenBank/DDBJ whole genome shotgun (WGS) entry which is preliminary data.</text>
</comment>
<keyword evidence="4" id="KW-1185">Reference proteome</keyword>
<dbReference type="PANTHER" id="PTHR30189">
    <property type="entry name" value="LPS-ASSEMBLY PROTEIN"/>
    <property type="match status" value="1"/>
</dbReference>
<evidence type="ECO:0000313" key="3">
    <source>
        <dbReference type="EMBL" id="GAA4308581.1"/>
    </source>
</evidence>
<dbReference type="Proteomes" id="UP001501207">
    <property type="component" value="Unassembled WGS sequence"/>
</dbReference>
<name>A0ABP8FQ56_9BACT</name>
<dbReference type="InterPro" id="IPR045659">
    <property type="entry name" value="LptD_2"/>
</dbReference>
<feature type="region of interest" description="Disordered" evidence="1">
    <location>
        <begin position="40"/>
        <end position="97"/>
    </location>
</feature>
<sequence>MKNIRKNSVKFILPVLFLAGVHSSFRVCAQKTTGRDAVLPAAADTLPPSPDRLPPPDIILPADSGAAQSSDSLRPAGNTTAPSRDTGTLSQDTTHVPYSKDTLDAPVKFQAEDSVTLVVPEKKIYLYKGANVDYKDINLKAGKVMLDQATQVVDAHYIKDSADEKTELPVFTQQGQEPLESDSMLYNFKSTRGKIYNTVTQQGEGFLYADQAKKQKDNSIDNAEAIFTTCDEYPPHFAFHAKKVKIIPNKLLISGPANVEIMEIPTPLFIPFAIFPLTHGQRTGILPPTYEAAQQKGIGLTNGGYYFGLGDYFDLTVRGDIYSYGSWALNLNPRYFKRYHYSGSMMLSIATTRFGDPQTSDFTRSRDFRIMWSHSMDSKARPGVTFSASVNAGTSTYNQYNVTDPSIRLNNTLSSSIAFSKAWQGSPFNLTLSANHNQNTSTRQVNITLPEAAFTMNTIYPFQPKEYAGTPKWYEKIGIGYSLNARNSVDFIDTTLLKPGFFDKFQTGIQHQVPISLTLPPLGPVTVSPSVSYTERWYTKKMYRTFDAKHNRLDTTYDKGLYTAREMTMGLSVSSAVYGMFQFNKRNRNAKVQAIRHVMRPSLSLSYKPDMNQQYYYNVKVDTSALTPYQRVSVFDGIGFGPFSEGRYGGISFGIDNNLEMKVFSKKDTATHSKKIKLLDGFGINGGYNLVADSFQLQPFSVYARTLLFDKINISASGTVDPYVHDYTGRMIDKYVWEQGRFSLGELRNGSISISTSFKSPDKKGKKEEDTQDETDQLQPGQNPLDLQQEQMRRMQENPGDFVDFDIPWSINLSYSLNFTKTRTPDYKRDTTIFAQSLNFNGDFSLTPKWKIGLSSGFDFLNKRLTYTTVNITRDLHCWRMSINIVPLGFYKSFNITLNPTAGILHDLRINRRRQFYDVFGNPQSTGGGFY</sequence>
<dbReference type="PANTHER" id="PTHR30189:SF1">
    <property type="entry name" value="LPS-ASSEMBLY PROTEIN LPTD"/>
    <property type="match status" value="1"/>
</dbReference>